<evidence type="ECO:0000313" key="1">
    <source>
        <dbReference type="EMBL" id="KAI7945114.1"/>
    </source>
</evidence>
<sequence length="110" mass="12070">MAWSDEKGELWESLKLQFLHYRPATFVISIQVKLDDPLEMIPDEIGLGMDRVLTIMWHLPGDALRLPGSSTSISAGSGHYRTLSALLATPAGLASDKRIAIPDILTQNPT</sequence>
<reference evidence="2" key="2">
    <citation type="journal article" date="2018" name="Mol. Plant Microbe Interact.">
        <title>Genome sequence resources for the wheat stripe rust pathogen (Puccinia striiformis f. sp. tritici) and the barley stripe rust pathogen (Puccinia striiformis f. sp. hordei).</title>
        <authorList>
            <person name="Xia C."/>
            <person name="Wang M."/>
            <person name="Yin C."/>
            <person name="Cornejo O.E."/>
            <person name="Hulbert S.H."/>
            <person name="Chen X."/>
        </authorList>
    </citation>
    <scope>NUCLEOTIDE SEQUENCE [LARGE SCALE GENOMIC DNA]</scope>
    <source>
        <strain evidence="2">93-210</strain>
    </source>
</reference>
<protein>
    <submittedName>
        <fullName evidence="1">Uncharacterized protein</fullName>
    </submittedName>
</protein>
<keyword evidence="2" id="KW-1185">Reference proteome</keyword>
<comment type="caution">
    <text evidence="1">The sequence shown here is derived from an EMBL/GenBank/DDBJ whole genome shotgun (WGS) entry which is preliminary data.</text>
</comment>
<dbReference type="EMBL" id="CM045874">
    <property type="protein sequence ID" value="KAI7945114.1"/>
    <property type="molecule type" value="Genomic_DNA"/>
</dbReference>
<reference evidence="1 2" key="3">
    <citation type="journal article" date="2022" name="Microbiol. Spectr.">
        <title>Folding features and dynamics of 3D genome architecture in plant fungal pathogens.</title>
        <authorList>
            <person name="Xia C."/>
        </authorList>
    </citation>
    <scope>NUCLEOTIDE SEQUENCE [LARGE SCALE GENOMIC DNA]</scope>
    <source>
        <strain evidence="1 2">93-210</strain>
    </source>
</reference>
<proteinExistence type="predicted"/>
<accession>A0ACC0E756</accession>
<evidence type="ECO:0000313" key="2">
    <source>
        <dbReference type="Proteomes" id="UP001060170"/>
    </source>
</evidence>
<gene>
    <name evidence="1" type="ORF">MJO28_010809</name>
</gene>
<name>A0ACC0E756_9BASI</name>
<organism evidence="1 2">
    <name type="scientific">Puccinia striiformis f. sp. tritici</name>
    <dbReference type="NCBI Taxonomy" id="168172"/>
    <lineage>
        <taxon>Eukaryota</taxon>
        <taxon>Fungi</taxon>
        <taxon>Dikarya</taxon>
        <taxon>Basidiomycota</taxon>
        <taxon>Pucciniomycotina</taxon>
        <taxon>Pucciniomycetes</taxon>
        <taxon>Pucciniales</taxon>
        <taxon>Pucciniaceae</taxon>
        <taxon>Puccinia</taxon>
    </lineage>
</organism>
<dbReference type="Proteomes" id="UP001060170">
    <property type="component" value="Chromosome 10"/>
</dbReference>
<reference evidence="2" key="1">
    <citation type="journal article" date="2018" name="BMC Genomics">
        <title>Genomic insights into host adaptation between the wheat stripe rust pathogen (Puccinia striiformis f. sp. tritici) and the barley stripe rust pathogen (Puccinia striiformis f. sp. hordei).</title>
        <authorList>
            <person name="Xia C."/>
            <person name="Wang M."/>
            <person name="Yin C."/>
            <person name="Cornejo O.E."/>
            <person name="Hulbert S.H."/>
            <person name="Chen X."/>
        </authorList>
    </citation>
    <scope>NUCLEOTIDE SEQUENCE [LARGE SCALE GENOMIC DNA]</scope>
    <source>
        <strain evidence="2">93-210</strain>
    </source>
</reference>